<dbReference type="InterPro" id="IPR035906">
    <property type="entry name" value="MetI-like_sf"/>
</dbReference>
<dbReference type="SUPFAM" id="SSF161098">
    <property type="entry name" value="MetI-like"/>
    <property type="match status" value="1"/>
</dbReference>
<evidence type="ECO:0000256" key="3">
    <source>
        <dbReference type="ARBA" id="ARBA00022475"/>
    </source>
</evidence>
<dbReference type="AlphaFoldDB" id="A0A2W1NQC1"/>
<comment type="caution">
    <text evidence="9">The sequence shown here is derived from an EMBL/GenBank/DDBJ whole genome shotgun (WGS) entry which is preliminary data.</text>
</comment>
<dbReference type="GO" id="GO:0055085">
    <property type="term" value="P:transmembrane transport"/>
    <property type="evidence" value="ECO:0007669"/>
    <property type="project" value="InterPro"/>
</dbReference>
<dbReference type="Proteomes" id="UP000214746">
    <property type="component" value="Unassembled WGS sequence"/>
</dbReference>
<name>A0A2W1NQC1_PAEXE</name>
<dbReference type="RefSeq" id="WP_089199959.1">
    <property type="nucleotide sequence ID" value="NZ_NHRJ02000004.1"/>
</dbReference>
<dbReference type="CDD" id="cd06261">
    <property type="entry name" value="TM_PBP2"/>
    <property type="match status" value="1"/>
</dbReference>
<keyword evidence="4 7" id="KW-0812">Transmembrane</keyword>
<keyword evidence="10" id="KW-1185">Reference proteome</keyword>
<dbReference type="InterPro" id="IPR051393">
    <property type="entry name" value="ABC_transporter_permease"/>
</dbReference>
<dbReference type="EMBL" id="NHRJ02000004">
    <property type="protein sequence ID" value="PZE21103.1"/>
    <property type="molecule type" value="Genomic_DNA"/>
</dbReference>
<keyword evidence="6 7" id="KW-0472">Membrane</keyword>
<feature type="transmembrane region" description="Helical" evidence="7">
    <location>
        <begin position="151"/>
        <end position="174"/>
    </location>
</feature>
<comment type="similarity">
    <text evidence="7">Belongs to the binding-protein-dependent transport system permease family.</text>
</comment>
<organism evidence="9 10">
    <name type="scientific">Paenibacillus xerothermodurans</name>
    <dbReference type="NCBI Taxonomy" id="1977292"/>
    <lineage>
        <taxon>Bacteria</taxon>
        <taxon>Bacillati</taxon>
        <taxon>Bacillota</taxon>
        <taxon>Bacilli</taxon>
        <taxon>Bacillales</taxon>
        <taxon>Paenibacillaceae</taxon>
        <taxon>Paenibacillus</taxon>
    </lineage>
</organism>
<dbReference type="PROSITE" id="PS50928">
    <property type="entry name" value="ABC_TM1"/>
    <property type="match status" value="1"/>
</dbReference>
<keyword evidence="5 7" id="KW-1133">Transmembrane helix</keyword>
<accession>A0A2W1NQC1</accession>
<dbReference type="GO" id="GO:0005886">
    <property type="term" value="C:plasma membrane"/>
    <property type="evidence" value="ECO:0007669"/>
    <property type="project" value="UniProtKB-SubCell"/>
</dbReference>
<sequence length="290" mass="32547">MTNAKRALWGYFFIGPQLIGLILFALIPLVYALSLSLMKWDGFGEKTFIGLGNFVIQFHDEHFWKALINTAYYTVLVIPLSICLAMLVAIALNKVKGKNVYRVFYFMPVVTSTVSVGVIWMWVLNGDFGILNEILKRIGITGPKWLTDTEWVIPSIAMLSIWSGLGHNMVIFLAGLQGISSSYYEAAEIDGASGMQKFWHITLPLLSPTTFFITIMSIIGSFQVFDQAFVMTNGGPAKASYTLVFHIYDRAFINFRMGESAAAAMILFAIILTFTLVQLKMSKRWVHYEG</sequence>
<feature type="domain" description="ABC transmembrane type-1" evidence="8">
    <location>
        <begin position="67"/>
        <end position="278"/>
    </location>
</feature>
<proteinExistence type="inferred from homology"/>
<dbReference type="Gene3D" id="1.10.3720.10">
    <property type="entry name" value="MetI-like"/>
    <property type="match status" value="1"/>
</dbReference>
<feature type="transmembrane region" description="Helical" evidence="7">
    <location>
        <begin position="7"/>
        <end position="33"/>
    </location>
</feature>
<reference evidence="9" key="1">
    <citation type="submission" date="2018-06" db="EMBL/GenBank/DDBJ databases">
        <title>Paenibacillus xerothermodurans sp. nov. an extremely dry heat resistant spore forming bacterium isolated from the soil of Cape Canaveral, Florida.</title>
        <authorList>
            <person name="Seuylemezian A."/>
            <person name="Kaur N."/>
            <person name="Patil P."/>
            <person name="Patil P."/>
            <person name="Mayilraj S."/>
            <person name="Vaishampayan P."/>
        </authorList>
    </citation>
    <scope>NUCLEOTIDE SEQUENCE [LARGE SCALE GENOMIC DNA]</scope>
    <source>
        <strain evidence="9">ATCC 27380</strain>
    </source>
</reference>
<evidence type="ECO:0000256" key="7">
    <source>
        <dbReference type="RuleBase" id="RU363032"/>
    </source>
</evidence>
<dbReference type="InterPro" id="IPR000515">
    <property type="entry name" value="MetI-like"/>
</dbReference>
<feature type="transmembrane region" description="Helical" evidence="7">
    <location>
        <begin position="71"/>
        <end position="92"/>
    </location>
</feature>
<evidence type="ECO:0000256" key="6">
    <source>
        <dbReference type="ARBA" id="ARBA00023136"/>
    </source>
</evidence>
<keyword evidence="2 7" id="KW-0813">Transport</keyword>
<dbReference type="OrthoDB" id="9788108at2"/>
<dbReference type="Pfam" id="PF00528">
    <property type="entry name" value="BPD_transp_1"/>
    <property type="match status" value="1"/>
</dbReference>
<keyword evidence="3" id="KW-1003">Cell membrane</keyword>
<evidence type="ECO:0000256" key="4">
    <source>
        <dbReference type="ARBA" id="ARBA00022692"/>
    </source>
</evidence>
<dbReference type="PANTHER" id="PTHR30193">
    <property type="entry name" value="ABC TRANSPORTER PERMEASE PROTEIN"/>
    <property type="match status" value="1"/>
</dbReference>
<protein>
    <submittedName>
        <fullName evidence="9">Sugar ABC transporter permease</fullName>
    </submittedName>
</protein>
<feature type="transmembrane region" description="Helical" evidence="7">
    <location>
        <begin position="205"/>
        <end position="225"/>
    </location>
</feature>
<evidence type="ECO:0000256" key="1">
    <source>
        <dbReference type="ARBA" id="ARBA00004651"/>
    </source>
</evidence>
<evidence type="ECO:0000313" key="9">
    <source>
        <dbReference type="EMBL" id="PZE21103.1"/>
    </source>
</evidence>
<dbReference type="PANTHER" id="PTHR30193:SF37">
    <property type="entry name" value="INNER MEMBRANE ABC TRANSPORTER PERMEASE PROTEIN YCJO"/>
    <property type="match status" value="1"/>
</dbReference>
<gene>
    <name evidence="9" type="ORF">CBW46_010530</name>
</gene>
<evidence type="ECO:0000256" key="5">
    <source>
        <dbReference type="ARBA" id="ARBA00022989"/>
    </source>
</evidence>
<feature type="transmembrane region" description="Helical" evidence="7">
    <location>
        <begin position="261"/>
        <end position="279"/>
    </location>
</feature>
<comment type="subcellular location">
    <subcellularLocation>
        <location evidence="1 7">Cell membrane</location>
        <topology evidence="1 7">Multi-pass membrane protein</topology>
    </subcellularLocation>
</comment>
<evidence type="ECO:0000259" key="8">
    <source>
        <dbReference type="PROSITE" id="PS50928"/>
    </source>
</evidence>
<evidence type="ECO:0000313" key="10">
    <source>
        <dbReference type="Proteomes" id="UP000214746"/>
    </source>
</evidence>
<evidence type="ECO:0000256" key="2">
    <source>
        <dbReference type="ARBA" id="ARBA00022448"/>
    </source>
</evidence>
<feature type="transmembrane region" description="Helical" evidence="7">
    <location>
        <begin position="104"/>
        <end position="123"/>
    </location>
</feature>